<name>F9WDL9_TRYCI</name>
<protein>
    <submittedName>
        <fullName evidence="1">Uncharacterized protein</fullName>
    </submittedName>
</protein>
<accession>F9WDL9</accession>
<evidence type="ECO:0000313" key="2">
    <source>
        <dbReference type="Proteomes" id="UP000000702"/>
    </source>
</evidence>
<proteinExistence type="predicted"/>
<reference evidence="2" key="1">
    <citation type="submission" date="2011-07" db="EMBL/GenBank/DDBJ databases">
        <title>Divergent evolution of antigenic variation in African trypanosomes.</title>
        <authorList>
            <person name="Jackson A.P."/>
            <person name="Berry A."/>
            <person name="Allison H.C."/>
            <person name="Burton P."/>
            <person name="Anderson J."/>
            <person name="Aslett M."/>
            <person name="Brown R."/>
            <person name="Corton N."/>
            <person name="Harris D."/>
            <person name="Hauser H."/>
            <person name="Gamble J."/>
            <person name="Gilderthorp R."/>
            <person name="McQuillan J."/>
            <person name="Quail M.A."/>
            <person name="Sanders M."/>
            <person name="Van Tonder A."/>
            <person name="Ginger M.L."/>
            <person name="Donelson J.E."/>
            <person name="Field M.C."/>
            <person name="Barry J.D."/>
            <person name="Berriman M."/>
            <person name="Hertz-Fowler C."/>
        </authorList>
    </citation>
    <scope>NUCLEOTIDE SEQUENCE [LARGE SCALE GENOMIC DNA]</scope>
    <source>
        <strain evidence="2">IL3000</strain>
    </source>
</reference>
<comment type="caution">
    <text evidence="1">The sequence shown here is derived from an EMBL/GenBank/DDBJ whole genome shotgun (WGS) entry which is preliminary data.</text>
</comment>
<keyword evidence="2" id="KW-1185">Reference proteome</keyword>
<reference evidence="1 2" key="2">
    <citation type="journal article" date="2012" name="Proc. Natl. Acad. Sci. U.S.A.">
        <title>Antigenic diversity is generated by distinct evolutionary mechanisms in African trypanosome species.</title>
        <authorList>
            <person name="Jackson A.P."/>
            <person name="Berry A."/>
            <person name="Aslett M."/>
            <person name="Allison H.C."/>
            <person name="Burton P."/>
            <person name="Vavrova-Anderson J."/>
            <person name="Brown R."/>
            <person name="Browne H."/>
            <person name="Corton N."/>
            <person name="Hauser H."/>
            <person name="Gamble J."/>
            <person name="Gilderthorp R."/>
            <person name="Marcello L."/>
            <person name="McQuillan J."/>
            <person name="Otto T.D."/>
            <person name="Quail M.A."/>
            <person name="Sanders M.J."/>
            <person name="van Tonder A."/>
            <person name="Ginger M.L."/>
            <person name="Field M.C."/>
            <person name="Barry J.D."/>
            <person name="Hertz-Fowler C."/>
            <person name="Berriman M."/>
        </authorList>
    </citation>
    <scope>NUCLEOTIDE SEQUENCE [LARGE SCALE GENOMIC DNA]</scope>
    <source>
        <strain evidence="1 2">IL3000</strain>
    </source>
</reference>
<gene>
    <name evidence="1" type="ORF">TCIL3000_0_59000</name>
</gene>
<dbReference type="EMBL" id="CAEQ01001885">
    <property type="protein sequence ID" value="CCD15373.1"/>
    <property type="molecule type" value="Genomic_DNA"/>
</dbReference>
<organism evidence="1 2">
    <name type="scientific">Trypanosoma congolense (strain IL3000)</name>
    <dbReference type="NCBI Taxonomy" id="1068625"/>
    <lineage>
        <taxon>Eukaryota</taxon>
        <taxon>Discoba</taxon>
        <taxon>Euglenozoa</taxon>
        <taxon>Kinetoplastea</taxon>
        <taxon>Metakinetoplastina</taxon>
        <taxon>Trypanosomatida</taxon>
        <taxon>Trypanosomatidae</taxon>
        <taxon>Trypanosoma</taxon>
        <taxon>Nannomonas</taxon>
    </lineage>
</organism>
<dbReference type="AlphaFoldDB" id="F9WDL9"/>
<dbReference type="Proteomes" id="UP000000702">
    <property type="component" value="Unassembled WGS sequence"/>
</dbReference>
<sequence length="123" mass="14226">MYLSFDKAFTARYFIRFVLLMSLADRLENSIPFTHRPLCCSSENPSGSVIQRPSSIQIKSERPIMLRNPQGLFRHTPPFAFCGESCRNHDVSLSRQPGSGSVTYHFQAHSNVRDFYFFMTRKL</sequence>
<evidence type="ECO:0000313" key="1">
    <source>
        <dbReference type="EMBL" id="CCD15373.1"/>
    </source>
</evidence>